<sequence length="946" mass="105379">MAVKQPDLEFADRSDENGFVTFFRNLPPLTDANVVRIFSRGSYYSVHGQDAIYVAQNVYRTLTVLKYFGNSDPEHGLASCTFTEAVFRSFLRDALFNLGLKIEIYASKGRNQWEIKKRASPGNIQDVEDLLSGGDSSPVVIAVRVTSKAEQKVVGVCFADASARELGVSEFVDNELFSNLESLVIQLGVKELLLQQDEAKKDYDLKKIRGIADRCGIVITERRAADFNARDIEQDLSRLLEGDLSPSMLPQTSLKNAMAAAACLVSYLSLMADSTNFGQYRLYQHDLSQYMKLDSSAVRALNLMPGPRDGAKSMSLYGLLNHCKSAAGARLLAQWLKQPLMDRDEIEKRHALVETFVDDIQTRQALQEEHLRAIPDFHKIAKKFQRGSAGLEEVVRVYQTVIRLPDLLDTLKAVEESADGDEQASTRASLISETYTESISEYYEGLQKLVELVETTIDLDALQAHKFIIKPEFDDSLRSMNEKITENEAIINDLHLSAAEVLGLDAEKKLKLEKHQVYNWVFRVTRNDGAAIRGDRRFRELSTQKNGIYFTTDALQTCSDELKTLEESYHRLQSGLVREVVSVVATYCNVFEKLGAVLAHLDVIVSFAHVSSTAPTPYVRPKMHARGAGDTVLKSARHPCMEVQDDMNFIPNDVSLVRGHSEFVIITGPNMGGKSTYIRQIGVIALMAQAGCFVPCDEAEICIVDCILARVGAGDSQLKGVSTFMAEMLETASILKSASSESLIIIDELGRGTSTYDGFGLAWAISQHIVREIKCFGLFATHFHELTGLSEQYPQVQNLHVVAHVETVKAAHEAHMNQRELSGKEITLLYKVEEGVSDQSFGIHVAELVRFPEKVINMAKRKANELEAITTTTSDNGERPSKCSKTEVEDGSELLRQVLKEWRARTKDLDVSNRTEMIAQFKEIVGSGEWREKLAGSAFIQEALVL</sequence>
<evidence type="ECO:0000256" key="2">
    <source>
        <dbReference type="ARBA" id="ARBA00006271"/>
    </source>
</evidence>
<evidence type="ECO:0000313" key="12">
    <source>
        <dbReference type="Proteomes" id="UP001498771"/>
    </source>
</evidence>
<dbReference type="Gene3D" id="3.30.420.110">
    <property type="entry name" value="MutS, connector domain"/>
    <property type="match status" value="1"/>
</dbReference>
<dbReference type="NCBIfam" id="NF003810">
    <property type="entry name" value="PRK05399.1"/>
    <property type="match status" value="1"/>
</dbReference>
<keyword evidence="4 9" id="KW-0227">DNA damage</keyword>
<dbReference type="SMART" id="SM00534">
    <property type="entry name" value="MUTSac"/>
    <property type="match status" value="1"/>
</dbReference>
<reference evidence="11 12" key="1">
    <citation type="submission" date="2024-03" db="EMBL/GenBank/DDBJ databases">
        <title>Genome-scale model development and genomic sequencing of the oleaginous clade Lipomyces.</title>
        <authorList>
            <consortium name="Lawrence Berkeley National Laboratory"/>
            <person name="Czajka J.J."/>
            <person name="Han Y."/>
            <person name="Kim J."/>
            <person name="Mondo S.J."/>
            <person name="Hofstad B.A."/>
            <person name="Robles A."/>
            <person name="Haridas S."/>
            <person name="Riley R."/>
            <person name="LaButti K."/>
            <person name="Pangilinan J."/>
            <person name="Andreopoulos W."/>
            <person name="Lipzen A."/>
            <person name="Yan J."/>
            <person name="Wang M."/>
            <person name="Ng V."/>
            <person name="Grigoriev I.V."/>
            <person name="Spatafora J.W."/>
            <person name="Magnuson J.K."/>
            <person name="Baker S.E."/>
            <person name="Pomraning K.R."/>
        </authorList>
    </citation>
    <scope>NUCLEOTIDE SEQUENCE [LARGE SCALE GENOMIC DNA]</scope>
    <source>
        <strain evidence="11 12">Phaff 52-87</strain>
    </source>
</reference>
<dbReference type="InterPro" id="IPR007860">
    <property type="entry name" value="DNA_mmatch_repair_MutS_con_dom"/>
</dbReference>
<keyword evidence="8" id="KW-0539">Nucleus</keyword>
<keyword evidence="6 9" id="KW-0238">DNA-binding</keyword>
<comment type="caution">
    <text evidence="11">The sequence shown here is derived from an EMBL/GenBank/DDBJ whole genome shotgun (WGS) entry which is preliminary data.</text>
</comment>
<dbReference type="PANTHER" id="PTHR11361:SF35">
    <property type="entry name" value="DNA MISMATCH REPAIR PROTEIN MSH2"/>
    <property type="match status" value="1"/>
</dbReference>
<dbReference type="Pfam" id="PF01624">
    <property type="entry name" value="MutS_I"/>
    <property type="match status" value="1"/>
</dbReference>
<dbReference type="PANTHER" id="PTHR11361">
    <property type="entry name" value="DNA MISMATCH REPAIR PROTEIN MUTS FAMILY MEMBER"/>
    <property type="match status" value="1"/>
</dbReference>
<keyword evidence="3 9" id="KW-0547">Nucleotide-binding</keyword>
<dbReference type="Pfam" id="PF00488">
    <property type="entry name" value="MutS_V"/>
    <property type="match status" value="1"/>
</dbReference>
<dbReference type="InterPro" id="IPR036678">
    <property type="entry name" value="MutS_con_dom_sf"/>
</dbReference>
<evidence type="ECO:0000256" key="1">
    <source>
        <dbReference type="ARBA" id="ARBA00004123"/>
    </source>
</evidence>
<dbReference type="Pfam" id="PF05192">
    <property type="entry name" value="MutS_III"/>
    <property type="match status" value="1"/>
</dbReference>
<dbReference type="PIRSF" id="PIRSF005813">
    <property type="entry name" value="MSH2"/>
    <property type="match status" value="1"/>
</dbReference>
<proteinExistence type="inferred from homology"/>
<dbReference type="PROSITE" id="PS00486">
    <property type="entry name" value="DNA_MISMATCH_REPAIR_2"/>
    <property type="match status" value="1"/>
</dbReference>
<evidence type="ECO:0000259" key="10">
    <source>
        <dbReference type="PROSITE" id="PS00486"/>
    </source>
</evidence>
<dbReference type="SUPFAM" id="SSF53150">
    <property type="entry name" value="DNA repair protein MutS, domain II"/>
    <property type="match status" value="1"/>
</dbReference>
<dbReference type="RefSeq" id="XP_064767895.1">
    <property type="nucleotide sequence ID" value="XM_064912906.1"/>
</dbReference>
<dbReference type="Gene3D" id="3.40.50.300">
    <property type="entry name" value="P-loop containing nucleotide triphosphate hydrolases"/>
    <property type="match status" value="1"/>
</dbReference>
<evidence type="ECO:0000256" key="9">
    <source>
        <dbReference type="RuleBase" id="RU003756"/>
    </source>
</evidence>
<comment type="function">
    <text evidence="9">Component of the post-replicative DNA mismatch repair system (MMR).</text>
</comment>
<dbReference type="SUPFAM" id="SSF48334">
    <property type="entry name" value="DNA repair protein MutS, domain III"/>
    <property type="match status" value="1"/>
</dbReference>
<evidence type="ECO:0000256" key="6">
    <source>
        <dbReference type="ARBA" id="ARBA00023125"/>
    </source>
</evidence>
<dbReference type="InterPro" id="IPR027417">
    <property type="entry name" value="P-loop_NTPase"/>
</dbReference>
<organism evidence="11 12">
    <name type="scientific">Myxozyma melibiosi</name>
    <dbReference type="NCBI Taxonomy" id="54550"/>
    <lineage>
        <taxon>Eukaryota</taxon>
        <taxon>Fungi</taxon>
        <taxon>Dikarya</taxon>
        <taxon>Ascomycota</taxon>
        <taxon>Saccharomycotina</taxon>
        <taxon>Lipomycetes</taxon>
        <taxon>Lipomycetales</taxon>
        <taxon>Lipomycetaceae</taxon>
        <taxon>Myxozyma</taxon>
    </lineage>
</organism>
<protein>
    <submittedName>
        <fullName evidence="11">Muts domain V-domain-containing protein</fullName>
    </submittedName>
</protein>
<dbReference type="InterPro" id="IPR045076">
    <property type="entry name" value="MutS"/>
</dbReference>
<comment type="subcellular location">
    <subcellularLocation>
        <location evidence="1">Nucleus</location>
    </subcellularLocation>
</comment>
<dbReference type="GeneID" id="90038418"/>
<evidence type="ECO:0000313" key="11">
    <source>
        <dbReference type="EMBL" id="KAK7204862.1"/>
    </source>
</evidence>
<dbReference type="EMBL" id="JBBJBU010000007">
    <property type="protein sequence ID" value="KAK7204862.1"/>
    <property type="molecule type" value="Genomic_DNA"/>
</dbReference>
<keyword evidence="7 9" id="KW-0234">DNA repair</keyword>
<dbReference type="InterPro" id="IPR000432">
    <property type="entry name" value="DNA_mismatch_repair_MutS_C"/>
</dbReference>
<dbReference type="InterPro" id="IPR036187">
    <property type="entry name" value="DNA_mismatch_repair_MutS_sf"/>
</dbReference>
<dbReference type="Gene3D" id="1.10.1420.10">
    <property type="match status" value="2"/>
</dbReference>
<dbReference type="Gene3D" id="3.40.1170.10">
    <property type="entry name" value="DNA repair protein MutS, domain I"/>
    <property type="match status" value="1"/>
</dbReference>
<accession>A0ABR1F4T2</accession>
<comment type="similarity">
    <text evidence="2 9">Belongs to the DNA mismatch repair MutS family.</text>
</comment>
<name>A0ABR1F4T2_9ASCO</name>
<evidence type="ECO:0000256" key="3">
    <source>
        <dbReference type="ARBA" id="ARBA00022741"/>
    </source>
</evidence>
<dbReference type="SUPFAM" id="SSF52540">
    <property type="entry name" value="P-loop containing nucleoside triphosphate hydrolases"/>
    <property type="match status" value="1"/>
</dbReference>
<keyword evidence="5" id="KW-0067">ATP-binding</keyword>
<keyword evidence="12" id="KW-1185">Reference proteome</keyword>
<dbReference type="CDD" id="cd03285">
    <property type="entry name" value="ABC_MSH2_euk"/>
    <property type="match status" value="1"/>
</dbReference>
<dbReference type="InterPro" id="IPR016151">
    <property type="entry name" value="DNA_mismatch_repair_MutS_N"/>
</dbReference>
<dbReference type="InterPro" id="IPR007696">
    <property type="entry name" value="DNA_mismatch_repair_MutS_core"/>
</dbReference>
<dbReference type="Proteomes" id="UP001498771">
    <property type="component" value="Unassembled WGS sequence"/>
</dbReference>
<dbReference type="InterPro" id="IPR011184">
    <property type="entry name" value="DNA_mismatch_repair_Msh2"/>
</dbReference>
<feature type="domain" description="DNA mismatch repair proteins mutS family" evidence="10">
    <location>
        <begin position="742"/>
        <end position="758"/>
    </location>
</feature>
<gene>
    <name evidence="11" type="ORF">BZA70DRAFT_280189</name>
</gene>
<dbReference type="Pfam" id="PF05188">
    <property type="entry name" value="MutS_II"/>
    <property type="match status" value="1"/>
</dbReference>
<evidence type="ECO:0000256" key="5">
    <source>
        <dbReference type="ARBA" id="ARBA00022840"/>
    </source>
</evidence>
<dbReference type="InterPro" id="IPR032642">
    <property type="entry name" value="Msh2_ATP-bd"/>
</dbReference>
<dbReference type="Pfam" id="PF05190">
    <property type="entry name" value="MutS_IV"/>
    <property type="match status" value="1"/>
</dbReference>
<evidence type="ECO:0000256" key="8">
    <source>
        <dbReference type="ARBA" id="ARBA00023242"/>
    </source>
</evidence>
<dbReference type="InterPro" id="IPR007861">
    <property type="entry name" value="DNA_mismatch_repair_MutS_clamp"/>
</dbReference>
<dbReference type="SMART" id="SM00533">
    <property type="entry name" value="MUTSd"/>
    <property type="match status" value="1"/>
</dbReference>
<evidence type="ECO:0000256" key="4">
    <source>
        <dbReference type="ARBA" id="ARBA00022763"/>
    </source>
</evidence>
<dbReference type="InterPro" id="IPR007695">
    <property type="entry name" value="DNA_mismatch_repair_MutS-lik_N"/>
</dbReference>
<evidence type="ECO:0000256" key="7">
    <source>
        <dbReference type="ARBA" id="ARBA00023204"/>
    </source>
</evidence>